<proteinExistence type="predicted"/>
<feature type="domain" description="VWFA" evidence="2">
    <location>
        <begin position="188"/>
        <end position="366"/>
    </location>
</feature>
<dbReference type="InterPro" id="IPR022156">
    <property type="entry name" value="Uncharacterised_YfbK_N"/>
</dbReference>
<dbReference type="InterPro" id="IPR021908">
    <property type="entry name" value="YfbK_C"/>
</dbReference>
<dbReference type="SUPFAM" id="SSF53300">
    <property type="entry name" value="vWA-like"/>
    <property type="match status" value="1"/>
</dbReference>
<dbReference type="InterPro" id="IPR051266">
    <property type="entry name" value="CLCR"/>
</dbReference>
<dbReference type="InterPro" id="IPR002035">
    <property type="entry name" value="VWF_A"/>
</dbReference>
<dbReference type="Gene3D" id="3.40.50.410">
    <property type="entry name" value="von Willebrand factor, type A domain"/>
    <property type="match status" value="1"/>
</dbReference>
<reference evidence="3 4" key="1">
    <citation type="journal article" date="2005" name="Appl. Environ. Microbiol.">
        <title>Intestinal bacterial communities that produce active estrogen-like compounds enterodiol and enterolactone in humans.</title>
        <authorList>
            <person name="Clavel T."/>
            <person name="Henderson G."/>
            <person name="Alpert C.A."/>
            <person name="Philippe C."/>
            <person name="Rigottier-Gois L."/>
            <person name="Dore J."/>
            <person name="Blaut M."/>
        </authorList>
    </citation>
    <scope>NUCLEOTIDE SEQUENCE [LARGE SCALE GENOMIC DNA]</scope>
    <source>
        <strain evidence="3 4">SECO-MT75m2</strain>
    </source>
</reference>
<organism evidence="3 4">
    <name type="scientific">Eggerthella lenta</name>
    <name type="common">Eubacterium lentum</name>
    <dbReference type="NCBI Taxonomy" id="84112"/>
    <lineage>
        <taxon>Bacteria</taxon>
        <taxon>Bacillati</taxon>
        <taxon>Actinomycetota</taxon>
        <taxon>Coriobacteriia</taxon>
        <taxon>Eggerthellales</taxon>
        <taxon>Eggerthellaceae</taxon>
        <taxon>Eggerthella</taxon>
    </lineage>
</organism>
<evidence type="ECO:0000313" key="4">
    <source>
        <dbReference type="Proteomes" id="UP000312594"/>
    </source>
</evidence>
<dbReference type="PROSITE" id="PS50234">
    <property type="entry name" value="VWFA"/>
    <property type="match status" value="1"/>
</dbReference>
<feature type="signal peptide" evidence="1">
    <location>
        <begin position="1"/>
        <end position="28"/>
    </location>
</feature>
<dbReference type="Proteomes" id="UP000312594">
    <property type="component" value="Unassembled WGS sequence"/>
</dbReference>
<dbReference type="EMBL" id="VEVP01000030">
    <property type="protein sequence ID" value="TNU89345.1"/>
    <property type="molecule type" value="Genomic_DNA"/>
</dbReference>
<keyword evidence="1" id="KW-0732">Signal</keyword>
<dbReference type="RefSeq" id="WP_139912888.1">
    <property type="nucleotide sequence ID" value="NZ_CP089333.1"/>
</dbReference>
<feature type="chain" id="PRO_5039598243" evidence="1">
    <location>
        <begin position="29"/>
        <end position="558"/>
    </location>
</feature>
<dbReference type="Pfam" id="PF00092">
    <property type="entry name" value="VWA"/>
    <property type="match status" value="1"/>
</dbReference>
<evidence type="ECO:0000313" key="3">
    <source>
        <dbReference type="EMBL" id="TNU89345.1"/>
    </source>
</evidence>
<evidence type="ECO:0000259" key="2">
    <source>
        <dbReference type="PROSITE" id="PS50234"/>
    </source>
</evidence>
<dbReference type="AlphaFoldDB" id="A0A5C5BUB5"/>
<gene>
    <name evidence="3" type="ORF">FIC87_11630</name>
</gene>
<dbReference type="CDD" id="cd01465">
    <property type="entry name" value="vWA_subgroup"/>
    <property type="match status" value="1"/>
</dbReference>
<evidence type="ECO:0000256" key="1">
    <source>
        <dbReference type="SAM" id="SignalP"/>
    </source>
</evidence>
<dbReference type="SMART" id="SM00327">
    <property type="entry name" value="VWA"/>
    <property type="match status" value="1"/>
</dbReference>
<dbReference type="PANTHER" id="PTHR10579">
    <property type="entry name" value="CALCIUM-ACTIVATED CHLORIDE CHANNEL REGULATOR"/>
    <property type="match status" value="1"/>
</dbReference>
<protein>
    <submittedName>
        <fullName evidence="3">VWA domain-containing protein</fullName>
    </submittedName>
</protein>
<accession>A0A5C5BUB5</accession>
<dbReference type="Pfam" id="PF12034">
    <property type="entry name" value="YfbK_C"/>
    <property type="match status" value="1"/>
</dbReference>
<sequence length="558" mass="59276">MHASNRSRGRLAAGSIAFAALIAGASLAGCSPDGQAGGQLGSAASESEIMAIGSAPSETASTCPPPYPYVPSPSPGGTEEYRALDEPGFLSPATSPLSTLSADVDTASYCNLRRMVAQGYAPAVVPAGAVRTDELLNYFDYAYPAPVGSDLFGVSTQMSDCPWNDQTKLLVMGFATEKDGDASSAGANLVFLIDVSGSMDDPDKLPLVKDSFATLVEGLTERDRVSVVTYASGERVLLEGVPGDDKRRIMRAVDGLVAEGSTNGEAGLEQAYRLAESSFIEGGVNRVVMASDGDLNVGISSESELHDFVERKRETGVYLSVLGFGSGNYKDNKMETLADHGNGAYHYIDCAEEARRVLGRNLRANLVPFADDVKIQVEFNPDRVKGYRLIGYENRALADEEFRDDAADAGEVGAGHAFTVAYEIVPAGSAFEVGASALKYGSDADDRQDDRRSEANGGEWLTCTMRYRPAGTVEAVEQALVVDDESCTDHPNGDWTFAAAVIECGMALHRSPHAGTATLESARDLLADCELTDQQQGFETLLADLARQEGARGSRNRY</sequence>
<dbReference type="Pfam" id="PF12450">
    <property type="entry name" value="vWF_A"/>
    <property type="match status" value="1"/>
</dbReference>
<name>A0A5C5BUB5_EGGLN</name>
<dbReference type="PROSITE" id="PS51257">
    <property type="entry name" value="PROKAR_LIPOPROTEIN"/>
    <property type="match status" value="1"/>
</dbReference>
<comment type="caution">
    <text evidence="3">The sequence shown here is derived from an EMBL/GenBank/DDBJ whole genome shotgun (WGS) entry which is preliminary data.</text>
</comment>
<dbReference type="InterPro" id="IPR036465">
    <property type="entry name" value="vWFA_dom_sf"/>
</dbReference>
<dbReference type="PANTHER" id="PTHR10579:SF43">
    <property type="entry name" value="ZINC FINGER (C3HC4-TYPE RING FINGER) FAMILY PROTEIN"/>
    <property type="match status" value="1"/>
</dbReference>